<gene>
    <name evidence="7" type="ORF">Acr_19g0002110</name>
</gene>
<reference evidence="7 8" key="1">
    <citation type="submission" date="2019-07" db="EMBL/GenBank/DDBJ databases">
        <title>De Novo Assembly of kiwifruit Actinidia rufa.</title>
        <authorList>
            <person name="Sugita-Konishi S."/>
            <person name="Sato K."/>
            <person name="Mori E."/>
            <person name="Abe Y."/>
            <person name="Kisaki G."/>
            <person name="Hamano K."/>
            <person name="Suezawa K."/>
            <person name="Otani M."/>
            <person name="Fukuda T."/>
            <person name="Manabe T."/>
            <person name="Gomi K."/>
            <person name="Tabuchi M."/>
            <person name="Akimitsu K."/>
            <person name="Kataoka I."/>
        </authorList>
    </citation>
    <scope>NUCLEOTIDE SEQUENCE [LARGE SCALE GENOMIC DNA]</scope>
    <source>
        <strain evidence="8">cv. Fuchu</strain>
    </source>
</reference>
<feature type="transmembrane region" description="Helical" evidence="6">
    <location>
        <begin position="183"/>
        <end position="201"/>
    </location>
</feature>
<evidence type="ECO:0000256" key="1">
    <source>
        <dbReference type="ARBA" id="ARBA00004141"/>
    </source>
</evidence>
<dbReference type="AlphaFoldDB" id="A0A7J0G8Z2"/>
<dbReference type="GO" id="GO:0042910">
    <property type="term" value="F:xenobiotic transmembrane transporter activity"/>
    <property type="evidence" value="ECO:0007669"/>
    <property type="project" value="InterPro"/>
</dbReference>
<comment type="subcellular location">
    <subcellularLocation>
        <location evidence="1">Membrane</location>
        <topology evidence="1">Multi-pass membrane protein</topology>
    </subcellularLocation>
</comment>
<proteinExistence type="inferred from homology"/>
<dbReference type="InterPro" id="IPR045069">
    <property type="entry name" value="MATE_euk"/>
</dbReference>
<dbReference type="GO" id="GO:0016020">
    <property type="term" value="C:membrane"/>
    <property type="evidence" value="ECO:0007669"/>
    <property type="project" value="UniProtKB-SubCell"/>
</dbReference>
<feature type="transmembrane region" description="Helical" evidence="6">
    <location>
        <begin position="367"/>
        <end position="386"/>
    </location>
</feature>
<keyword evidence="5 6" id="KW-0472">Membrane</keyword>
<feature type="transmembrane region" description="Helical" evidence="6">
    <location>
        <begin position="421"/>
        <end position="444"/>
    </location>
</feature>
<dbReference type="Pfam" id="PF01554">
    <property type="entry name" value="MatE"/>
    <property type="match status" value="2"/>
</dbReference>
<organism evidence="7 8">
    <name type="scientific">Actinidia rufa</name>
    <dbReference type="NCBI Taxonomy" id="165716"/>
    <lineage>
        <taxon>Eukaryota</taxon>
        <taxon>Viridiplantae</taxon>
        <taxon>Streptophyta</taxon>
        <taxon>Embryophyta</taxon>
        <taxon>Tracheophyta</taxon>
        <taxon>Spermatophyta</taxon>
        <taxon>Magnoliopsida</taxon>
        <taxon>eudicotyledons</taxon>
        <taxon>Gunneridae</taxon>
        <taxon>Pentapetalae</taxon>
        <taxon>asterids</taxon>
        <taxon>Ericales</taxon>
        <taxon>Actinidiaceae</taxon>
        <taxon>Actinidia</taxon>
    </lineage>
</organism>
<accession>A0A7J0G8Z2</accession>
<evidence type="ECO:0000313" key="7">
    <source>
        <dbReference type="EMBL" id="GFZ07274.1"/>
    </source>
</evidence>
<dbReference type="CDD" id="cd13132">
    <property type="entry name" value="MATE_eukaryotic"/>
    <property type="match status" value="1"/>
</dbReference>
<keyword evidence="8" id="KW-1185">Reference proteome</keyword>
<evidence type="ECO:0000256" key="4">
    <source>
        <dbReference type="ARBA" id="ARBA00022989"/>
    </source>
</evidence>
<feature type="transmembrane region" description="Helical" evidence="6">
    <location>
        <begin position="393"/>
        <end position="415"/>
    </location>
</feature>
<comment type="caution">
    <text evidence="7">The sequence shown here is derived from an EMBL/GenBank/DDBJ whole genome shotgun (WGS) entry which is preliminary data.</text>
</comment>
<dbReference type="Proteomes" id="UP000585474">
    <property type="component" value="Unassembled WGS sequence"/>
</dbReference>
<sequence>MDSQEDQYQPFLDGQAHEAISSSLSSDEVEEILACKPVPVQRYLRLVGWESRLLWLLSGASIVVSICNYMLSFVSLTFSGQLGAVELAGASIAMVGAQGLAYGIMLGMASAVQTVCGQAYGAKQYESMGIICQRAIILHVGAAVLLTIYYWYFGEFLGLIGQSESTIEGAQNIVNPLASGHDVFWGAFVAHWLYVLLSPSCKRTWTGFTIKAVYGIWPYFKLTLASAIMLCLEIWYCQGLVLISGLLPNPTISLDSLSIWVKSVIYPFFSSYSRDQHLMAHHFSLNYWTWDIEFMLGLSAAISVRVSNELGAGHPMVARFAMVVVIMTSIVISVFLSAIVVIFKVGLSRLFTSDYEVIEAVSNLTPLLAISVFLNGIQPILSGVAIGSGWQAVVAYVNLFTYYVVGLPIGCALGFKTKLAAAGIWWGMIVGVVLQTATLIFLTARTNWNVEVAKAAERLKSSANEEPLDESNSVC</sequence>
<evidence type="ECO:0000313" key="8">
    <source>
        <dbReference type="Proteomes" id="UP000585474"/>
    </source>
</evidence>
<feature type="transmembrane region" description="Helical" evidence="6">
    <location>
        <begin position="320"/>
        <end position="347"/>
    </location>
</feature>
<dbReference type="OrthoDB" id="2126698at2759"/>
<dbReference type="InterPro" id="IPR002528">
    <property type="entry name" value="MATE_fam"/>
</dbReference>
<feature type="transmembrane region" description="Helical" evidence="6">
    <location>
        <begin position="91"/>
        <end position="115"/>
    </location>
</feature>
<dbReference type="GO" id="GO:1990961">
    <property type="term" value="P:xenobiotic detoxification by transmembrane export across the plasma membrane"/>
    <property type="evidence" value="ECO:0007669"/>
    <property type="project" value="InterPro"/>
</dbReference>
<name>A0A7J0G8Z2_9ERIC</name>
<feature type="transmembrane region" description="Helical" evidence="6">
    <location>
        <begin position="53"/>
        <end position="71"/>
    </location>
</feature>
<evidence type="ECO:0000256" key="2">
    <source>
        <dbReference type="ARBA" id="ARBA00010199"/>
    </source>
</evidence>
<keyword evidence="3 6" id="KW-0812">Transmembrane</keyword>
<comment type="similarity">
    <text evidence="2 6">Belongs to the multi antimicrobial extrusion (MATE) (TC 2.A.66.1) family.</text>
</comment>
<feature type="transmembrane region" description="Helical" evidence="6">
    <location>
        <begin position="136"/>
        <end position="153"/>
    </location>
</feature>
<keyword evidence="4 6" id="KW-1133">Transmembrane helix</keyword>
<feature type="transmembrane region" description="Helical" evidence="6">
    <location>
        <begin position="222"/>
        <end position="247"/>
    </location>
</feature>
<protein>
    <recommendedName>
        <fullName evidence="6">Protein DETOXIFICATION</fullName>
    </recommendedName>
    <alternativeName>
        <fullName evidence="6">Multidrug and toxic compound extrusion protein</fullName>
    </alternativeName>
</protein>
<comment type="caution">
    <text evidence="6">Lacks conserved residue(s) required for the propagation of feature annotation.</text>
</comment>
<dbReference type="GO" id="GO:0015297">
    <property type="term" value="F:antiporter activity"/>
    <property type="evidence" value="ECO:0007669"/>
    <property type="project" value="InterPro"/>
</dbReference>
<evidence type="ECO:0000256" key="3">
    <source>
        <dbReference type="ARBA" id="ARBA00022692"/>
    </source>
</evidence>
<evidence type="ECO:0000256" key="5">
    <source>
        <dbReference type="ARBA" id="ARBA00023136"/>
    </source>
</evidence>
<dbReference type="PANTHER" id="PTHR11206">
    <property type="entry name" value="MULTIDRUG RESISTANCE PROTEIN"/>
    <property type="match status" value="1"/>
</dbReference>
<evidence type="ECO:0000256" key="6">
    <source>
        <dbReference type="RuleBase" id="RU004914"/>
    </source>
</evidence>
<dbReference type="EMBL" id="BJWL01000019">
    <property type="protein sequence ID" value="GFZ07274.1"/>
    <property type="molecule type" value="Genomic_DNA"/>
</dbReference>